<keyword evidence="2" id="KW-1185">Reference proteome</keyword>
<reference evidence="1 2" key="1">
    <citation type="journal article" date="2011" name="PLoS Pathog.">
        <title>Dynamic evolution of pathogenicity revealed by sequencing and comparative genomics of 19 Pseudomonas syringae isolates.</title>
        <authorList>
            <person name="Baltrus D.A."/>
            <person name="Nishimura M.T."/>
            <person name="Romanchuk A."/>
            <person name="Chang J.H."/>
            <person name="Mukhtar M.S."/>
            <person name="Cherkis K."/>
            <person name="Roach J."/>
            <person name="Grant S.R."/>
            <person name="Jones C.D."/>
            <person name="Dangl J.L."/>
        </authorList>
    </citation>
    <scope>NUCLEOTIDE SEQUENCE [LARGE SCALE GENOMIC DNA]</scope>
    <source>
        <strain evidence="1 2">1704B</strain>
    </source>
</reference>
<dbReference type="HOGENOM" id="CLU_705696_0_0_6"/>
<dbReference type="EMBL" id="AEAI01000099">
    <property type="protein sequence ID" value="EGH41293.1"/>
    <property type="molecule type" value="Genomic_DNA"/>
</dbReference>
<organism evidence="1 2">
    <name type="scientific">Pseudomonas syringae pv. pisi str. 1704B</name>
    <dbReference type="NCBI Taxonomy" id="629263"/>
    <lineage>
        <taxon>Bacteria</taxon>
        <taxon>Pseudomonadati</taxon>
        <taxon>Pseudomonadota</taxon>
        <taxon>Gammaproteobacteria</taxon>
        <taxon>Pseudomonadales</taxon>
        <taxon>Pseudomonadaceae</taxon>
        <taxon>Pseudomonas</taxon>
        <taxon>Pseudomonas syringae</taxon>
    </lineage>
</organism>
<comment type="caution">
    <text evidence="1">The sequence shown here is derived from an EMBL/GenBank/DDBJ whole genome shotgun (WGS) entry which is preliminary data.</text>
</comment>
<gene>
    <name evidence="1" type="ORF">PSYPI_02237</name>
</gene>
<dbReference type="AlphaFoldDB" id="F3G2J3"/>
<dbReference type="PATRIC" id="fig|629263.4.peg.376"/>
<dbReference type="Proteomes" id="UP000004986">
    <property type="component" value="Unassembled WGS sequence"/>
</dbReference>
<proteinExistence type="predicted"/>
<name>F3G2J3_PSESJ</name>
<dbReference type="BioCyc" id="PSYR629263:G11X0-400-MONOMER"/>
<protein>
    <submittedName>
        <fullName evidence="1">Uncharacterized protein</fullName>
    </submittedName>
</protein>
<accession>F3G2J3</accession>
<evidence type="ECO:0000313" key="1">
    <source>
        <dbReference type="EMBL" id="EGH41293.1"/>
    </source>
</evidence>
<evidence type="ECO:0000313" key="2">
    <source>
        <dbReference type="Proteomes" id="UP000004986"/>
    </source>
</evidence>
<sequence length="391" mass="43599">MDLLLNWPTHFDEALSTRLSSSEGPGLAKRLGGWYRQLHQSHTDPWYDCLRQALVQHLSANFDGHLNLRISTIDPQHLTDKCWLTSQEAGRLMGIGSELVRSAVITDEIAGKVSIKGQNRFVSVHRDVVETVRQNRLLYVTTTEARRRLGVSKLVFERLIQSGALEKKTKAQRPVLVSAEFLAKDVDALVSRLLEGVLPRQIEKSLWAGFQDISIKRGIPDASICVIMQKILHQEIRPIALLPGASGVSGLRFDFSEIKACIAEDEPEYVLSISELSHMRGWKHESIKSWIDAGFLQARTEQVQGQSRTVIPLTALLDFVSEFAVLADLARRNETKSVWLLRGLMPAGVSPVLAPVTSQGAKRGLLLRIDDLLAASQLNKRGQPQRQQTSV</sequence>